<feature type="compositionally biased region" description="Basic and acidic residues" evidence="2">
    <location>
        <begin position="261"/>
        <end position="270"/>
    </location>
</feature>
<name>A0ABS9MC55_9FIRM</name>
<feature type="compositionally biased region" description="Basic and acidic residues" evidence="2">
    <location>
        <begin position="230"/>
        <end position="251"/>
    </location>
</feature>
<dbReference type="SUPFAM" id="SSF110849">
    <property type="entry name" value="ParB/Sulfiredoxin"/>
    <property type="match status" value="1"/>
</dbReference>
<feature type="compositionally biased region" description="Pro residues" evidence="2">
    <location>
        <begin position="19"/>
        <end position="29"/>
    </location>
</feature>
<dbReference type="Gene3D" id="1.10.10.2830">
    <property type="match status" value="1"/>
</dbReference>
<feature type="compositionally biased region" description="Basic and acidic residues" evidence="2">
    <location>
        <begin position="75"/>
        <end position="96"/>
    </location>
</feature>
<feature type="compositionally biased region" description="Basic and acidic residues" evidence="2">
    <location>
        <begin position="201"/>
        <end position="220"/>
    </location>
</feature>
<organism evidence="4 5">
    <name type="scientific">Intestinimonas massiliensis</name>
    <name type="common">ex Afouda et al. 2020</name>
    <dbReference type="NCBI Taxonomy" id="1673721"/>
    <lineage>
        <taxon>Bacteria</taxon>
        <taxon>Bacillati</taxon>
        <taxon>Bacillota</taxon>
        <taxon>Clostridia</taxon>
        <taxon>Eubacteriales</taxon>
        <taxon>Intestinimonas</taxon>
    </lineage>
</organism>
<keyword evidence="5" id="KW-1185">Reference proteome</keyword>
<protein>
    <submittedName>
        <fullName evidence="4">ParB N-terminal domain-containing protein</fullName>
    </submittedName>
</protein>
<reference evidence="4 5" key="1">
    <citation type="submission" date="2022-01" db="EMBL/GenBank/DDBJ databases">
        <title>Collection of gut derived symbiotic bacterial strains cultured from healthy donors.</title>
        <authorList>
            <person name="Lin H."/>
            <person name="Kohout C."/>
            <person name="Waligurski E."/>
            <person name="Pamer E.G."/>
        </authorList>
    </citation>
    <scope>NUCLEOTIDE SEQUENCE [LARGE SCALE GENOMIC DNA]</scope>
    <source>
        <strain evidence="4 5">DFI.3.7</strain>
    </source>
</reference>
<dbReference type="SMART" id="SM00470">
    <property type="entry name" value="ParB"/>
    <property type="match status" value="1"/>
</dbReference>
<feature type="compositionally biased region" description="Basic and acidic residues" evidence="2">
    <location>
        <begin position="137"/>
        <end position="158"/>
    </location>
</feature>
<evidence type="ECO:0000259" key="3">
    <source>
        <dbReference type="SMART" id="SM00470"/>
    </source>
</evidence>
<feature type="domain" description="ParB-like N-terminal" evidence="3">
    <location>
        <begin position="360"/>
        <end position="450"/>
    </location>
</feature>
<dbReference type="InterPro" id="IPR050336">
    <property type="entry name" value="Chromosome_partition/occlusion"/>
</dbReference>
<dbReference type="InterPro" id="IPR003115">
    <property type="entry name" value="ParB_N"/>
</dbReference>
<dbReference type="RefSeq" id="WP_238074795.1">
    <property type="nucleotide sequence ID" value="NZ_JAKNJB010000032.1"/>
</dbReference>
<dbReference type="PANTHER" id="PTHR33375">
    <property type="entry name" value="CHROMOSOME-PARTITIONING PROTEIN PARB-RELATED"/>
    <property type="match status" value="1"/>
</dbReference>
<evidence type="ECO:0000256" key="1">
    <source>
        <dbReference type="ARBA" id="ARBA00022829"/>
    </source>
</evidence>
<evidence type="ECO:0000313" key="4">
    <source>
        <dbReference type="EMBL" id="MCG4528378.1"/>
    </source>
</evidence>
<dbReference type="Pfam" id="PF17762">
    <property type="entry name" value="HTH_ParB"/>
    <property type="match status" value="1"/>
</dbReference>
<dbReference type="PANTHER" id="PTHR33375:SF1">
    <property type="entry name" value="CHROMOSOME-PARTITIONING PROTEIN PARB-RELATED"/>
    <property type="match status" value="1"/>
</dbReference>
<evidence type="ECO:0000256" key="2">
    <source>
        <dbReference type="SAM" id="MobiDB-lite"/>
    </source>
</evidence>
<dbReference type="Proteomes" id="UP001200313">
    <property type="component" value="Unassembled WGS sequence"/>
</dbReference>
<feature type="region of interest" description="Disordered" evidence="2">
    <location>
        <begin position="1"/>
        <end position="328"/>
    </location>
</feature>
<feature type="compositionally biased region" description="Basic and acidic residues" evidence="2">
    <location>
        <begin position="106"/>
        <end position="127"/>
    </location>
</feature>
<dbReference type="InterPro" id="IPR036086">
    <property type="entry name" value="ParB/Sulfiredoxin_sf"/>
</dbReference>
<comment type="caution">
    <text evidence="4">The sequence shown here is derived from an EMBL/GenBank/DDBJ whole genome shotgun (WGS) entry which is preliminary data.</text>
</comment>
<dbReference type="InterPro" id="IPR041468">
    <property type="entry name" value="HTH_ParB/Spo0J"/>
</dbReference>
<dbReference type="SUPFAM" id="SSF109709">
    <property type="entry name" value="KorB DNA-binding domain-like"/>
    <property type="match status" value="1"/>
</dbReference>
<feature type="region of interest" description="Disordered" evidence="2">
    <location>
        <begin position="633"/>
        <end position="658"/>
    </location>
</feature>
<accession>A0ABS9MC55</accession>
<dbReference type="Gene3D" id="3.90.1530.30">
    <property type="match status" value="1"/>
</dbReference>
<feature type="compositionally biased region" description="Basic and acidic residues" evidence="2">
    <location>
        <begin position="46"/>
        <end position="65"/>
    </location>
</feature>
<gene>
    <name evidence="4" type="ORF">L0P79_15075</name>
</gene>
<evidence type="ECO:0000313" key="5">
    <source>
        <dbReference type="Proteomes" id="UP001200313"/>
    </source>
</evidence>
<feature type="compositionally biased region" description="Basic and acidic residues" evidence="2">
    <location>
        <begin position="633"/>
        <end position="648"/>
    </location>
</feature>
<feature type="compositionally biased region" description="Basic and acidic residues" evidence="2">
    <location>
        <begin position="168"/>
        <end position="189"/>
    </location>
</feature>
<keyword evidence="1" id="KW-0159">Chromosome partition</keyword>
<proteinExistence type="predicted"/>
<dbReference type="EMBL" id="JAKNJB010000032">
    <property type="protein sequence ID" value="MCG4528378.1"/>
    <property type="molecule type" value="Genomic_DNA"/>
</dbReference>
<sequence length="658" mass="70537">MSNEKKNPLIGAFRTPVAGAPPTPAPPIPAKETKPPILSPAAVKPGEVKKPAEPAKDDKAAKDGKPTAPPVTPAKPDEAKKSAEPAKDDKAVKDGKPAAASVTPAKPDEVKKPAEPAKDDKVVKDGKPAVAPVTPAKPDEVKKSAEAAKDDKAVKDGKSVAAPVTPAKPDEVKKPAEPAKDDKAAKDGKPAVAPVTPVEPDEVKKPAEPAKDDKAVKDGKPAAAPVAPAKADEVKKPAEPAKDDKATKDGKSAAAPPTPVKPDEGKKPVEPAKNGKAVKESKPAATPAPPDEGKKPAEPTKAAEPQKPTEQPKEAAAATRTADGPKGSAVTKVFEDRLDAPAEADFFKLPVPGEGEIYSMAVHPAYLKDFLDHPFTVNRETQDYKDLFESIKNYGIREPVLCRPGRNGGLEIISGHRRHDIGAQLNYPIPVLIERVDEDDAQIQCVDGNLHRKDIPISELARAAQMKMDALKRKAGRRSKADILAGKEPMKRSDEQVGEDLGMSRASVQRLMRVNQLEEPLKKMVDKKELPLDTAEQISHMKPTEQKTLADAIEKEGGKVPSKTEAVKLKEESRAGTLTTQKIEKSVAPTKREIDPPLKVTFQDDELRPYFPEKGTTVATVKRTMFEAMDLRKRALERQKARDAEKNGTAKKPPTPAR</sequence>